<comment type="caution">
    <text evidence="2">The sequence shown here is derived from an EMBL/GenBank/DDBJ whole genome shotgun (WGS) entry which is preliminary data.</text>
</comment>
<dbReference type="PATRIC" id="fig|1359167.3.peg.800"/>
<feature type="transmembrane region" description="Helical" evidence="1">
    <location>
        <begin position="6"/>
        <end position="27"/>
    </location>
</feature>
<organism evidence="2 3">
    <name type="scientific">Ehrlichia cf. muris str. EmCRT</name>
    <dbReference type="NCBI Taxonomy" id="1359167"/>
    <lineage>
        <taxon>Bacteria</taxon>
        <taxon>Pseudomonadati</taxon>
        <taxon>Pseudomonadota</taxon>
        <taxon>Alphaproteobacteria</taxon>
        <taxon>Rickettsiales</taxon>
        <taxon>Anaplasmataceae</taxon>
        <taxon>Ehrlichia</taxon>
    </lineage>
</organism>
<dbReference type="AlphaFoldDB" id="A0A0F3N8X3"/>
<keyword evidence="1" id="KW-1133">Transmembrane helix</keyword>
<protein>
    <submittedName>
        <fullName evidence="2">Putative membrane protein</fullName>
    </submittedName>
</protein>
<keyword evidence="1" id="KW-0812">Transmembrane</keyword>
<dbReference type="Proteomes" id="UP000033546">
    <property type="component" value="Unassembled WGS sequence"/>
</dbReference>
<proteinExistence type="predicted"/>
<reference evidence="2 3" key="1">
    <citation type="submission" date="2015-02" db="EMBL/GenBank/DDBJ databases">
        <title>Genome Sequencing of Rickettsiales.</title>
        <authorList>
            <person name="Daugherty S.C."/>
            <person name="Su Q."/>
            <person name="Abolude K."/>
            <person name="Beier-Sexton M."/>
            <person name="Carlyon J.A."/>
            <person name="Carter R."/>
            <person name="Day N.P."/>
            <person name="Dumler S.J."/>
            <person name="Dyachenko V."/>
            <person name="Godinez A."/>
            <person name="Kurtti T.J."/>
            <person name="Lichay M."/>
            <person name="Mullins K.E."/>
            <person name="Ott S."/>
            <person name="Pappas-Brown V."/>
            <person name="Paris D.H."/>
            <person name="Patel P."/>
            <person name="Richards A.L."/>
            <person name="Sadzewicz L."/>
            <person name="Sears K."/>
            <person name="Seidman D."/>
            <person name="Sengamalay N."/>
            <person name="Stenos J."/>
            <person name="Tallon L.J."/>
            <person name="Vincent G."/>
            <person name="Fraser C.M."/>
            <person name="Munderloh U."/>
            <person name="Dunning-Hotopp J.C."/>
        </authorList>
    </citation>
    <scope>NUCLEOTIDE SEQUENCE [LARGE SCALE GENOMIC DNA]</scope>
    <source>
        <strain evidence="2 3">EmCRT</strain>
    </source>
</reference>
<sequence>MSVVKVGFISGFYIIAKVLVLRLVFIFNERKYKLLLIFCSSK</sequence>
<evidence type="ECO:0000256" key="1">
    <source>
        <dbReference type="SAM" id="Phobius"/>
    </source>
</evidence>
<name>A0A0F3N8X3_9RICK</name>
<accession>A0A0F3N8X3</accession>
<gene>
    <name evidence="2" type="ORF">EMUCRT_0833</name>
</gene>
<dbReference type="EMBL" id="LANU01000003">
    <property type="protein sequence ID" value="KJV63379.1"/>
    <property type="molecule type" value="Genomic_DNA"/>
</dbReference>
<evidence type="ECO:0000313" key="2">
    <source>
        <dbReference type="EMBL" id="KJV63379.1"/>
    </source>
</evidence>
<evidence type="ECO:0000313" key="3">
    <source>
        <dbReference type="Proteomes" id="UP000033546"/>
    </source>
</evidence>
<keyword evidence="1" id="KW-0472">Membrane</keyword>